<comment type="caution">
    <text evidence="6">The sequence shown here is derived from an EMBL/GenBank/DDBJ whole genome shotgun (WGS) entry which is preliminary data.</text>
</comment>
<evidence type="ECO:0000256" key="5">
    <source>
        <dbReference type="SAM" id="Phobius"/>
    </source>
</evidence>
<feature type="transmembrane region" description="Helical" evidence="5">
    <location>
        <begin position="87"/>
        <end position="113"/>
    </location>
</feature>
<dbReference type="Pfam" id="PF07681">
    <property type="entry name" value="DoxX"/>
    <property type="match status" value="1"/>
</dbReference>
<evidence type="ECO:0000313" key="6">
    <source>
        <dbReference type="EMBL" id="MBE4907577.1"/>
    </source>
</evidence>
<protein>
    <submittedName>
        <fullName evidence="6">DoxX family protein</fullName>
    </submittedName>
</protein>
<evidence type="ECO:0000256" key="3">
    <source>
        <dbReference type="ARBA" id="ARBA00022989"/>
    </source>
</evidence>
<gene>
    <name evidence="6" type="ORF">IMZ08_05800</name>
</gene>
<feature type="transmembrane region" description="Helical" evidence="5">
    <location>
        <begin position="12"/>
        <end position="30"/>
    </location>
</feature>
<evidence type="ECO:0000313" key="7">
    <source>
        <dbReference type="Proteomes" id="UP001516662"/>
    </source>
</evidence>
<evidence type="ECO:0000256" key="1">
    <source>
        <dbReference type="ARBA" id="ARBA00004141"/>
    </source>
</evidence>
<feature type="transmembrane region" description="Helical" evidence="5">
    <location>
        <begin position="125"/>
        <end position="144"/>
    </location>
</feature>
<comment type="subcellular location">
    <subcellularLocation>
        <location evidence="1">Membrane</location>
        <topology evidence="1">Multi-pass membrane protein</topology>
    </subcellularLocation>
</comment>
<dbReference type="InterPro" id="IPR032808">
    <property type="entry name" value="DoxX"/>
</dbReference>
<name>A0ABR9QGF5_9BACI</name>
<keyword evidence="2 5" id="KW-0812">Transmembrane</keyword>
<keyword evidence="7" id="KW-1185">Reference proteome</keyword>
<evidence type="ECO:0000256" key="4">
    <source>
        <dbReference type="ARBA" id="ARBA00023136"/>
    </source>
</evidence>
<proteinExistence type="predicted"/>
<organism evidence="6 7">
    <name type="scientific">Litchfieldia luteola</name>
    <dbReference type="NCBI Taxonomy" id="682179"/>
    <lineage>
        <taxon>Bacteria</taxon>
        <taxon>Bacillati</taxon>
        <taxon>Bacillota</taxon>
        <taxon>Bacilli</taxon>
        <taxon>Bacillales</taxon>
        <taxon>Bacillaceae</taxon>
        <taxon>Litchfieldia</taxon>
    </lineage>
</organism>
<reference evidence="6 7" key="1">
    <citation type="submission" date="2020-10" db="EMBL/GenBank/DDBJ databases">
        <title>Bacillus sp. HD4P25, an endophyte from a halophyte.</title>
        <authorList>
            <person name="Sun J.-Q."/>
        </authorList>
    </citation>
    <scope>NUCLEOTIDE SEQUENCE [LARGE SCALE GENOMIC DNA]</scope>
    <source>
        <strain evidence="6 7">YIM 93174</strain>
    </source>
</reference>
<dbReference type="PANTHER" id="PTHR39157">
    <property type="entry name" value="INTEGRAL MEMBRANE PROTEIN-RELATED"/>
    <property type="match status" value="1"/>
</dbReference>
<evidence type="ECO:0000256" key="2">
    <source>
        <dbReference type="ARBA" id="ARBA00022692"/>
    </source>
</evidence>
<accession>A0ABR9QGF5</accession>
<dbReference type="Proteomes" id="UP001516662">
    <property type="component" value="Unassembled WGS sequence"/>
</dbReference>
<keyword evidence="3 5" id="KW-1133">Transmembrane helix</keyword>
<dbReference type="EMBL" id="JADCLJ010000011">
    <property type="protein sequence ID" value="MBE4907577.1"/>
    <property type="molecule type" value="Genomic_DNA"/>
</dbReference>
<sequence>MVVDFLRNNRIASGILLVLRLYLGWSWMVAGWEKVTGDFDAGGYLQGAVGKATGEHPAVQGWWAVFLENVAIPNVGLFNILVSWGELLVGIALLLGTFTTFAALMGILMNFAFLFSGTTSTNPQMVLLTIFILVAGANAGKLGLDNWILPTLKNKWKKSTRDKTRAI</sequence>
<keyword evidence="4 5" id="KW-0472">Membrane</keyword>
<dbReference type="PANTHER" id="PTHR39157:SF1">
    <property type="entry name" value="DOXX FAMILY PROTEIN"/>
    <property type="match status" value="1"/>
</dbReference>
<dbReference type="RefSeq" id="WP_193535052.1">
    <property type="nucleotide sequence ID" value="NZ_JADCLJ010000011.1"/>
</dbReference>